<feature type="non-terminal residue" evidence="1">
    <location>
        <position position="1"/>
    </location>
</feature>
<evidence type="ECO:0000313" key="2">
    <source>
        <dbReference type="Proteomes" id="UP000652761"/>
    </source>
</evidence>
<protein>
    <submittedName>
        <fullName evidence="1">Uncharacterized protein</fullName>
    </submittedName>
</protein>
<organism evidence="1 2">
    <name type="scientific">Colocasia esculenta</name>
    <name type="common">Wild taro</name>
    <name type="synonym">Arum esculentum</name>
    <dbReference type="NCBI Taxonomy" id="4460"/>
    <lineage>
        <taxon>Eukaryota</taxon>
        <taxon>Viridiplantae</taxon>
        <taxon>Streptophyta</taxon>
        <taxon>Embryophyta</taxon>
        <taxon>Tracheophyta</taxon>
        <taxon>Spermatophyta</taxon>
        <taxon>Magnoliopsida</taxon>
        <taxon>Liliopsida</taxon>
        <taxon>Araceae</taxon>
        <taxon>Aroideae</taxon>
        <taxon>Colocasieae</taxon>
        <taxon>Colocasia</taxon>
    </lineage>
</organism>
<evidence type="ECO:0000313" key="1">
    <source>
        <dbReference type="EMBL" id="MQM08261.1"/>
    </source>
</evidence>
<accession>A0A843WSH3</accession>
<comment type="caution">
    <text evidence="1">The sequence shown here is derived from an EMBL/GenBank/DDBJ whole genome shotgun (WGS) entry which is preliminary data.</text>
</comment>
<dbReference type="AlphaFoldDB" id="A0A843WSH3"/>
<keyword evidence="2" id="KW-1185">Reference proteome</keyword>
<reference evidence="1" key="1">
    <citation type="submission" date="2017-07" db="EMBL/GenBank/DDBJ databases">
        <title>Taro Niue Genome Assembly and Annotation.</title>
        <authorList>
            <person name="Atibalentja N."/>
            <person name="Keating K."/>
            <person name="Fields C.J."/>
        </authorList>
    </citation>
    <scope>NUCLEOTIDE SEQUENCE</scope>
    <source>
        <strain evidence="1">Niue_2</strain>
        <tissue evidence="1">Leaf</tissue>
    </source>
</reference>
<sequence length="426" mass="46336">RQQLCCACRAEKLASRSLDAGASAGVHVWTLTLAQRPGLDAKNMDMEEVCSSSSSLSSFSSHSQVVAEEYRSSEEEAGKKMIRFCHPNGAVFEYQGEVQWLWTFRVAVVLGGIGVDANLRILQLPEGTEGWLDDRRMRGVAELRKETSWRGAIPVGARGGFGVNREIARGVKATCQLLRSPESPAYVTRGLEAVYLSEDLSQATLLPSPSFPFFFPPPLQGGEASLCSLRWLGRGGVLGELVAERRSIVERGGGSRGFVKAHLGLLLHSRCRWCSVYVFKASCMLCVGEERWCVAPRALFYLLSCLGFCLGSRQVSRYTRQKATYNLSHSGGDRLSVTFPSALQSPSSDRGGGWLVSKWLAIAFLLKKATHLWSRSGYLVSVLPGGVLGSRALPCVPALADGPSGGFRKGYRACLCLMGLSWLQAS</sequence>
<gene>
    <name evidence="1" type="ORF">Taro_041114</name>
</gene>
<dbReference type="EMBL" id="NMUH01004076">
    <property type="protein sequence ID" value="MQM08261.1"/>
    <property type="molecule type" value="Genomic_DNA"/>
</dbReference>
<dbReference type="Proteomes" id="UP000652761">
    <property type="component" value="Unassembled WGS sequence"/>
</dbReference>
<name>A0A843WSH3_COLES</name>
<proteinExistence type="predicted"/>